<dbReference type="eggNOG" id="ENOG5032VDB">
    <property type="taxonomic scope" value="Bacteria"/>
</dbReference>
<evidence type="ECO:0000259" key="1">
    <source>
        <dbReference type="Pfam" id="PF19502"/>
    </source>
</evidence>
<dbReference type="STRING" id="47839.BN973_05069"/>
<reference evidence="3 4" key="3">
    <citation type="submission" date="2016-01" db="EMBL/GenBank/DDBJ databases">
        <title>The new phylogeny of the genus Mycobacterium.</title>
        <authorList>
            <person name="Tarcisio F."/>
            <person name="Conor M."/>
            <person name="Antonella G."/>
            <person name="Elisabetta G."/>
            <person name="Giulia F.S."/>
            <person name="Sara T."/>
            <person name="Anna F."/>
            <person name="Clotilde B."/>
            <person name="Roberto B."/>
            <person name="Veronica D.S."/>
            <person name="Fabio R."/>
            <person name="Monica P."/>
            <person name="Olivier J."/>
            <person name="Enrico T."/>
            <person name="Nicola S."/>
        </authorList>
    </citation>
    <scope>NUCLEOTIDE SEQUENCE [LARGE SCALE GENOMIC DNA]</scope>
    <source>
        <strain evidence="3 4">DSM 44626</strain>
    </source>
</reference>
<reference evidence="2" key="2">
    <citation type="submission" date="2014-04" db="EMBL/GenBank/DDBJ databases">
        <authorList>
            <person name="Urmite Genomes U."/>
        </authorList>
    </citation>
    <scope>NUCLEOTIDE SEQUENCE</scope>
    <source>
        <strain evidence="2">DSM 44626</strain>
    </source>
</reference>
<organism evidence="2">
    <name type="scientific">Mycobacterium triplex</name>
    <dbReference type="NCBI Taxonomy" id="47839"/>
    <lineage>
        <taxon>Bacteria</taxon>
        <taxon>Bacillati</taxon>
        <taxon>Actinomycetota</taxon>
        <taxon>Actinomycetes</taxon>
        <taxon>Mycobacteriales</taxon>
        <taxon>Mycobacteriaceae</taxon>
        <taxon>Mycobacterium</taxon>
        <taxon>Mycobacterium simiae complex</taxon>
    </lineage>
</organism>
<dbReference type="Pfam" id="PF19502">
    <property type="entry name" value="DUF6036"/>
    <property type="match status" value="1"/>
</dbReference>
<gene>
    <name evidence="3" type="ORF">AWC29_06905</name>
    <name evidence="2" type="ORF">BN973_05069</name>
</gene>
<keyword evidence="4" id="KW-1185">Reference proteome</keyword>
<dbReference type="InterPro" id="IPR045792">
    <property type="entry name" value="DUF6036"/>
</dbReference>
<dbReference type="Proteomes" id="UP000193710">
    <property type="component" value="Unassembled WGS sequence"/>
</dbReference>
<evidence type="ECO:0000313" key="2">
    <source>
        <dbReference type="EMBL" id="CDO90670.1"/>
    </source>
</evidence>
<proteinExistence type="predicted"/>
<sequence>MRRDQLEHAIRAACQITGLTEVIIVGSQAILGTYTDDQLPFYATRSVEVDVLPITDDTGEIARLADELEGAAGEFSPFEQLHGFSIDGVDLQTSALPDGWRDRLVKVQNENTAAPSGDPQFIGWCLDKEDLCVAKLCALREKDQNFVDALIAADLVDPQAIATRLAAVPEHYRRASQRAAAWLTHRTNSVE</sequence>
<evidence type="ECO:0000313" key="3">
    <source>
        <dbReference type="EMBL" id="ORX07447.1"/>
    </source>
</evidence>
<accession>A0A024K3P3</accession>
<dbReference type="HOGENOM" id="CLU_111600_0_0_11"/>
<dbReference type="RefSeq" id="WP_036471392.1">
    <property type="nucleotide sequence ID" value="NZ_HG964446.1"/>
</dbReference>
<dbReference type="Proteomes" id="UP000028880">
    <property type="component" value="Unassembled WGS sequence"/>
</dbReference>
<dbReference type="AlphaFoldDB" id="A0A024K3P3"/>
<dbReference type="EMBL" id="HG964446">
    <property type="protein sequence ID" value="CDO90670.1"/>
    <property type="molecule type" value="Genomic_DNA"/>
</dbReference>
<dbReference type="OrthoDB" id="1524134at2"/>
<feature type="domain" description="DUF6036" evidence="1">
    <location>
        <begin position="19"/>
        <end position="166"/>
    </location>
</feature>
<name>A0A024K3P3_9MYCO</name>
<dbReference type="EMBL" id="LQPY01000007">
    <property type="protein sequence ID" value="ORX07447.1"/>
    <property type="molecule type" value="Genomic_DNA"/>
</dbReference>
<protein>
    <recommendedName>
        <fullName evidence="1">DUF6036 domain-containing protein</fullName>
    </recommendedName>
</protein>
<evidence type="ECO:0000313" key="4">
    <source>
        <dbReference type="Proteomes" id="UP000193710"/>
    </source>
</evidence>
<reference evidence="2" key="1">
    <citation type="journal article" date="2014" name="Genome Announc.">
        <title>Draft Genome Sequence of Mycobacterium triplex DSM 44626.</title>
        <authorList>
            <person name="Sassi M."/>
            <person name="Croce O."/>
            <person name="Robert C."/>
            <person name="Raoult D."/>
            <person name="Drancourt M."/>
        </authorList>
    </citation>
    <scope>NUCLEOTIDE SEQUENCE [LARGE SCALE GENOMIC DNA]</scope>
    <source>
        <strain evidence="2">DSM 44626</strain>
    </source>
</reference>